<dbReference type="InterPro" id="IPR026319">
    <property type="entry name" value="ZC2HC1A/B-like"/>
</dbReference>
<evidence type="ECO:0000256" key="2">
    <source>
        <dbReference type="ARBA" id="ARBA00022737"/>
    </source>
</evidence>
<reference evidence="9" key="1">
    <citation type="submission" date="2023-01" db="EMBL/GenBank/DDBJ databases">
        <title>Key to firefly adult light organ development and bioluminescence: homeobox transcription factors regulate luciferase expression and transportation to peroxisome.</title>
        <authorList>
            <person name="Fu X."/>
        </authorList>
    </citation>
    <scope>NUCLEOTIDE SEQUENCE [LARGE SCALE GENOMIC DNA]</scope>
</reference>
<evidence type="ECO:0000313" key="8">
    <source>
        <dbReference type="EMBL" id="KAK4874722.1"/>
    </source>
</evidence>
<evidence type="ECO:0000256" key="5">
    <source>
        <dbReference type="PROSITE-ProRule" id="PRU01371"/>
    </source>
</evidence>
<evidence type="ECO:0000256" key="4">
    <source>
        <dbReference type="ARBA" id="ARBA00022833"/>
    </source>
</evidence>
<dbReference type="Pfam" id="PF13913">
    <property type="entry name" value="zf-C2HC_2"/>
    <property type="match status" value="2"/>
</dbReference>
<keyword evidence="2" id="KW-0677">Repeat</keyword>
<comment type="caution">
    <text evidence="8">The sequence shown here is derived from an EMBL/GenBank/DDBJ whole genome shotgun (WGS) entry which is preliminary data.</text>
</comment>
<keyword evidence="1" id="KW-0479">Metal-binding</keyword>
<keyword evidence="3 5" id="KW-0863">Zinc-finger</keyword>
<evidence type="ECO:0000259" key="7">
    <source>
        <dbReference type="PROSITE" id="PS52027"/>
    </source>
</evidence>
<keyword evidence="4" id="KW-0862">Zinc</keyword>
<dbReference type="InterPro" id="IPR049899">
    <property type="entry name" value="Znf_C2HC_C3H"/>
</dbReference>
<dbReference type="PANTHER" id="PTHR13555">
    <property type="entry name" value="C2H2 ZINC FINGER CGI-62-RELATED"/>
    <property type="match status" value="1"/>
</dbReference>
<dbReference type="Gene3D" id="3.30.160.60">
    <property type="entry name" value="Classic Zinc Finger"/>
    <property type="match status" value="1"/>
</dbReference>
<dbReference type="Proteomes" id="UP001353858">
    <property type="component" value="Unassembled WGS sequence"/>
</dbReference>
<name>A0AAN7P1K7_9COLE</name>
<gene>
    <name evidence="8" type="ORF">RN001_014082</name>
</gene>
<keyword evidence="9" id="KW-1185">Reference proteome</keyword>
<evidence type="ECO:0000256" key="1">
    <source>
        <dbReference type="ARBA" id="ARBA00022723"/>
    </source>
</evidence>
<organism evidence="8 9">
    <name type="scientific">Aquatica leii</name>
    <dbReference type="NCBI Taxonomy" id="1421715"/>
    <lineage>
        <taxon>Eukaryota</taxon>
        <taxon>Metazoa</taxon>
        <taxon>Ecdysozoa</taxon>
        <taxon>Arthropoda</taxon>
        <taxon>Hexapoda</taxon>
        <taxon>Insecta</taxon>
        <taxon>Pterygota</taxon>
        <taxon>Neoptera</taxon>
        <taxon>Endopterygota</taxon>
        <taxon>Coleoptera</taxon>
        <taxon>Polyphaga</taxon>
        <taxon>Elateriformia</taxon>
        <taxon>Elateroidea</taxon>
        <taxon>Lampyridae</taxon>
        <taxon>Luciolinae</taxon>
        <taxon>Aquatica</taxon>
    </lineage>
</organism>
<feature type="region of interest" description="Disordered" evidence="6">
    <location>
        <begin position="574"/>
        <end position="595"/>
    </location>
</feature>
<dbReference type="PROSITE" id="PS52027">
    <property type="entry name" value="ZF_C2HC_C3H"/>
    <property type="match status" value="1"/>
</dbReference>
<evidence type="ECO:0000256" key="3">
    <source>
        <dbReference type="ARBA" id="ARBA00022771"/>
    </source>
</evidence>
<protein>
    <recommendedName>
        <fullName evidence="7">C2HC/C3H-type domain-containing protein</fullName>
    </recommendedName>
</protein>
<feature type="domain" description="C2HC/C3H-type" evidence="7">
    <location>
        <begin position="15"/>
        <end position="44"/>
    </location>
</feature>
<evidence type="ECO:0000313" key="9">
    <source>
        <dbReference type="Proteomes" id="UP001353858"/>
    </source>
</evidence>
<dbReference type="AlphaFoldDB" id="A0AAN7P1K7"/>
<evidence type="ECO:0000256" key="6">
    <source>
        <dbReference type="SAM" id="MobiDB-lite"/>
    </source>
</evidence>
<dbReference type="GO" id="GO:0008270">
    <property type="term" value="F:zinc ion binding"/>
    <property type="evidence" value="ECO:0007669"/>
    <property type="project" value="UniProtKB-KW"/>
</dbReference>
<proteinExistence type="predicted"/>
<sequence>MAEPTMDEVVNVEEELQPCDFCGRTFLPRPLEKHIRVCQSNATKKRKVFDSQKQRVDGTELASFQLPTYHKKQSAPTSESLNKPSKWKEKHIELVNAIRAARNVNVTVEMSSSTTTLTNPTIATSGGDRCPSCDRQFGPRAFDRHVEWCKERNLRVQKSPADVLLAKERLAARTKYKVPLPTKSKRTIIKEKYSPTLGSRTDSFTSVKSISCATLERAPSTNKSKTAYKKPEITVYDHGDATVVTEETKKTEKPAKDKKTLPEIKPALDPKSVAQSDYNPFLTAERQLMELLECDDFKPFLKKSTIKPLQRPHTVNIAKANQNKHTQNKVLKSAENARKKLNYADPTKRASVIDPPSDFQDGDDFEIIENPRLINENDNLAIPKNLMVDSSSSSSSNGHVKPLVDAMDQVKIETNSNNLARNSTESVFRNNYKTIKPVICNTRLNLKKQPKHTSSTSTLSLTSSFVPSKGVYDKKRSVNTIKRSVSIRESVNKPHLKNKQDVEQYFNQQDKKKADRGLGIHNSKVEDLFSIDDEMYEEYKKYEELYLKERQLQNQNTEIPLNELADYDDTEFFGTNSTPKSNTDSAYNSLNRSNPKIRSQLNKLNPLEYQKSHVTPEGSASSSSSETNAMSKLKKRISKFCHECGSKYPIETAKFCVECGVKRLSL</sequence>
<accession>A0AAN7P1K7</accession>
<dbReference type="PANTHER" id="PTHR13555:SF5">
    <property type="entry name" value="ZINC-FINGER OF A C2HC-TYPE"/>
    <property type="match status" value="1"/>
</dbReference>
<dbReference type="EMBL" id="JARPUR010000006">
    <property type="protein sequence ID" value="KAK4874722.1"/>
    <property type="molecule type" value="Genomic_DNA"/>
</dbReference>